<evidence type="ECO:0000313" key="1">
    <source>
        <dbReference type="EnsemblMetazoa" id="BGLB000015-PC"/>
    </source>
</evidence>
<reference evidence="1" key="1">
    <citation type="submission" date="2020-05" db="UniProtKB">
        <authorList>
            <consortium name="EnsemblMetazoa"/>
        </authorList>
    </citation>
    <scope>IDENTIFICATION</scope>
    <source>
        <strain evidence="1">BB02</strain>
    </source>
</reference>
<sequence>MTIHLSGF</sequence>
<dbReference type="EnsemblMetazoa" id="BGLB000015-RC">
    <property type="protein sequence ID" value="BGLB000015-PC"/>
    <property type="gene ID" value="BGLB000015"/>
</dbReference>
<dbReference type="VEuPathDB" id="VectorBase:BGLB000015"/>
<protein>
    <submittedName>
        <fullName evidence="1">Superoxide dismutase [Cu-Zn]</fullName>
    </submittedName>
</protein>
<organism evidence="1 2">
    <name type="scientific">Biomphalaria glabrata</name>
    <name type="common">Bloodfluke planorb</name>
    <name type="synonym">Freshwater snail</name>
    <dbReference type="NCBI Taxonomy" id="6526"/>
    <lineage>
        <taxon>Eukaryota</taxon>
        <taxon>Metazoa</taxon>
        <taxon>Spiralia</taxon>
        <taxon>Lophotrochozoa</taxon>
        <taxon>Mollusca</taxon>
        <taxon>Gastropoda</taxon>
        <taxon>Heterobranchia</taxon>
        <taxon>Euthyneura</taxon>
        <taxon>Panpulmonata</taxon>
        <taxon>Hygrophila</taxon>
        <taxon>Lymnaeoidea</taxon>
        <taxon>Planorbidae</taxon>
        <taxon>Biomphalaria</taxon>
    </lineage>
</organism>
<evidence type="ECO:0000313" key="2">
    <source>
        <dbReference type="Proteomes" id="UP000076420"/>
    </source>
</evidence>
<gene>
    <name evidence="1" type="primary">106057531</name>
</gene>
<dbReference type="OrthoDB" id="2015551at2759"/>
<proteinExistence type="predicted"/>
<dbReference type="Proteomes" id="UP000076420">
    <property type="component" value="Unassembled WGS sequence"/>
</dbReference>
<name>A0A182YTM0_BIOGL</name>
<accession>A0A182YTM0</accession>